<dbReference type="SUPFAM" id="SSF46785">
    <property type="entry name" value="Winged helix' DNA-binding domain"/>
    <property type="match status" value="1"/>
</dbReference>
<keyword evidence="8" id="KW-0808">Transferase</keyword>
<evidence type="ECO:0000256" key="4">
    <source>
        <dbReference type="ARBA" id="ARBA00023125"/>
    </source>
</evidence>
<dbReference type="Pfam" id="PF00392">
    <property type="entry name" value="GntR"/>
    <property type="match status" value="1"/>
</dbReference>
<evidence type="ECO:0000256" key="6">
    <source>
        <dbReference type="SAM" id="MobiDB-lite"/>
    </source>
</evidence>
<dbReference type="AlphaFoldDB" id="A0A1H6F2I3"/>
<evidence type="ECO:0000256" key="1">
    <source>
        <dbReference type="ARBA" id="ARBA00005384"/>
    </source>
</evidence>
<dbReference type="PANTHER" id="PTHR46577">
    <property type="entry name" value="HTH-TYPE TRANSCRIPTIONAL REGULATORY PROTEIN GABR"/>
    <property type="match status" value="1"/>
</dbReference>
<dbReference type="GO" id="GO:0003700">
    <property type="term" value="F:DNA-binding transcription factor activity"/>
    <property type="evidence" value="ECO:0007669"/>
    <property type="project" value="InterPro"/>
</dbReference>
<feature type="compositionally biased region" description="Polar residues" evidence="6">
    <location>
        <begin position="63"/>
        <end position="79"/>
    </location>
</feature>
<dbReference type="InterPro" id="IPR004839">
    <property type="entry name" value="Aminotransferase_I/II_large"/>
</dbReference>
<dbReference type="InterPro" id="IPR036388">
    <property type="entry name" value="WH-like_DNA-bd_sf"/>
</dbReference>
<dbReference type="GO" id="GO:0030170">
    <property type="term" value="F:pyridoxal phosphate binding"/>
    <property type="evidence" value="ECO:0007669"/>
    <property type="project" value="InterPro"/>
</dbReference>
<dbReference type="GO" id="GO:0003677">
    <property type="term" value="F:DNA binding"/>
    <property type="evidence" value="ECO:0007669"/>
    <property type="project" value="UniProtKB-KW"/>
</dbReference>
<organism evidence="8 9">
    <name type="scientific">Nonomuraea solani</name>
    <dbReference type="NCBI Taxonomy" id="1144553"/>
    <lineage>
        <taxon>Bacteria</taxon>
        <taxon>Bacillati</taxon>
        <taxon>Actinomycetota</taxon>
        <taxon>Actinomycetes</taxon>
        <taxon>Streptosporangiales</taxon>
        <taxon>Streptosporangiaceae</taxon>
        <taxon>Nonomuraea</taxon>
    </lineage>
</organism>
<dbReference type="PANTHER" id="PTHR46577:SF1">
    <property type="entry name" value="HTH-TYPE TRANSCRIPTIONAL REGULATORY PROTEIN GABR"/>
    <property type="match status" value="1"/>
</dbReference>
<dbReference type="InterPro" id="IPR051446">
    <property type="entry name" value="HTH_trans_reg/aminotransferase"/>
</dbReference>
<feature type="region of interest" description="Disordered" evidence="6">
    <location>
        <begin position="62"/>
        <end position="82"/>
    </location>
</feature>
<evidence type="ECO:0000259" key="7">
    <source>
        <dbReference type="PROSITE" id="PS50949"/>
    </source>
</evidence>
<evidence type="ECO:0000256" key="2">
    <source>
        <dbReference type="ARBA" id="ARBA00022898"/>
    </source>
</evidence>
<dbReference type="GO" id="GO:0008483">
    <property type="term" value="F:transaminase activity"/>
    <property type="evidence" value="ECO:0007669"/>
    <property type="project" value="UniProtKB-KW"/>
</dbReference>
<dbReference type="Pfam" id="PF00155">
    <property type="entry name" value="Aminotran_1_2"/>
    <property type="match status" value="1"/>
</dbReference>
<keyword evidence="4" id="KW-0238">DNA-binding</keyword>
<dbReference type="InterPro" id="IPR015424">
    <property type="entry name" value="PyrdxlP-dep_Trfase"/>
</dbReference>
<dbReference type="PROSITE" id="PS50949">
    <property type="entry name" value="HTH_GNTR"/>
    <property type="match status" value="1"/>
</dbReference>
<dbReference type="Gene3D" id="3.40.640.10">
    <property type="entry name" value="Type I PLP-dependent aspartate aminotransferase-like (Major domain)"/>
    <property type="match status" value="1"/>
</dbReference>
<evidence type="ECO:0000256" key="5">
    <source>
        <dbReference type="ARBA" id="ARBA00023163"/>
    </source>
</evidence>
<dbReference type="SMART" id="SM00345">
    <property type="entry name" value="HTH_GNTR"/>
    <property type="match status" value="1"/>
</dbReference>
<evidence type="ECO:0000313" key="9">
    <source>
        <dbReference type="Proteomes" id="UP000236732"/>
    </source>
</evidence>
<accession>A0A1H6F2I3</accession>
<keyword evidence="8" id="KW-0032">Aminotransferase</keyword>
<gene>
    <name evidence="8" type="ORF">SAMN05444920_13479</name>
</gene>
<dbReference type="Proteomes" id="UP000236732">
    <property type="component" value="Unassembled WGS sequence"/>
</dbReference>
<dbReference type="Gene3D" id="1.10.10.10">
    <property type="entry name" value="Winged helix-like DNA-binding domain superfamily/Winged helix DNA-binding domain"/>
    <property type="match status" value="1"/>
</dbReference>
<dbReference type="PRINTS" id="PR00035">
    <property type="entry name" value="HTHGNTR"/>
</dbReference>
<proteinExistence type="inferred from homology"/>
<keyword evidence="9" id="KW-1185">Reference proteome</keyword>
<comment type="similarity">
    <text evidence="1">In the C-terminal section; belongs to the class-I pyridoxal-phosphate-dependent aminotransferase family.</text>
</comment>
<dbReference type="CDD" id="cd07377">
    <property type="entry name" value="WHTH_GntR"/>
    <property type="match status" value="1"/>
</dbReference>
<keyword evidence="2" id="KW-0663">Pyridoxal phosphate</keyword>
<dbReference type="InterPro" id="IPR036390">
    <property type="entry name" value="WH_DNA-bd_sf"/>
</dbReference>
<evidence type="ECO:0000313" key="8">
    <source>
        <dbReference type="EMBL" id="SEH03275.1"/>
    </source>
</evidence>
<dbReference type="InterPro" id="IPR000524">
    <property type="entry name" value="Tscrpt_reg_HTH_GntR"/>
</dbReference>
<name>A0A1H6F2I3_9ACTN</name>
<reference evidence="8 9" key="1">
    <citation type="submission" date="2016-10" db="EMBL/GenBank/DDBJ databases">
        <authorList>
            <person name="de Groot N.N."/>
        </authorList>
    </citation>
    <scope>NUCLEOTIDE SEQUENCE [LARGE SCALE GENOMIC DNA]</scope>
    <source>
        <strain evidence="8 9">CGMCC 4.7037</strain>
    </source>
</reference>
<protein>
    <submittedName>
        <fullName evidence="8">GntR family transcriptional regulator / MocR family aminotransferase</fullName>
    </submittedName>
</protein>
<evidence type="ECO:0000256" key="3">
    <source>
        <dbReference type="ARBA" id="ARBA00023015"/>
    </source>
</evidence>
<sequence length="438" mass="46440">MGTGSGRRAGLESALREAVRDGRLPAGTPLPSTRGLAQELGLSRGTVTAAYDQLVEEGYLSTRPGSGTTVATVPLSSGEPTRPGPVRALPLHDLRPGCPDVGSFPVRAWLAATRRVLGADTLKAGDPQGRIELRTALADYLGRTRGVRTGPDRIVVTSGFYQSITLLSGVLETGVVATEDPGHNAFREVVRRAGHTLLPLPVDAYGARLEGLDAQVGAVMLTPAHQYPTGVPLHPGRRQELCAWARATGGLVVEDDYDGEFRYDRQPVGALQGMAPEHVVYCGTASKTLGPGLRLGWMVLPPGLVEPVTRAKELADLYTESLGQLVLADLIATHAYDRYVRSCRLRYRRRRELLLDRLAAVPGIMAQGVPAGLHALITPADERRVIAACAARGVAVRGLAELHHDPAGRAQGLMVGFAAPPERTYPAAVDALCAALSA</sequence>
<dbReference type="EMBL" id="FNVT01000034">
    <property type="protein sequence ID" value="SEH03275.1"/>
    <property type="molecule type" value="Genomic_DNA"/>
</dbReference>
<dbReference type="CDD" id="cd00609">
    <property type="entry name" value="AAT_like"/>
    <property type="match status" value="1"/>
</dbReference>
<dbReference type="SUPFAM" id="SSF53383">
    <property type="entry name" value="PLP-dependent transferases"/>
    <property type="match status" value="1"/>
</dbReference>
<keyword evidence="3" id="KW-0805">Transcription regulation</keyword>
<feature type="domain" description="HTH gntR-type" evidence="7">
    <location>
        <begin position="5"/>
        <end position="73"/>
    </location>
</feature>
<dbReference type="InterPro" id="IPR015421">
    <property type="entry name" value="PyrdxlP-dep_Trfase_major"/>
</dbReference>
<keyword evidence="5" id="KW-0804">Transcription</keyword>